<name>F8AGL6_PYRYC</name>
<dbReference type="GeneID" id="10836867"/>
<dbReference type="RefSeq" id="WP_013905045.1">
    <property type="nucleotide sequence ID" value="NC_015680.1"/>
</dbReference>
<keyword evidence="3" id="KW-1185">Reference proteome</keyword>
<dbReference type="PANTHER" id="PTHR36215:SF1">
    <property type="entry name" value="BLL4998 PROTEIN"/>
    <property type="match status" value="1"/>
</dbReference>
<dbReference type="HOGENOM" id="CLU_202919_0_0_2"/>
<dbReference type="STRING" id="529709.PYCH_02900"/>
<evidence type="ECO:0000259" key="1">
    <source>
        <dbReference type="Pfam" id="PF01402"/>
    </source>
</evidence>
<dbReference type="Pfam" id="PF01402">
    <property type="entry name" value="RHH_1"/>
    <property type="match status" value="1"/>
</dbReference>
<sequence>MSRMKIISVQLPPSLIHGLDALVKRGLYPNRSEAIRNAIRELLKRELYKEEIERESLPEYIVR</sequence>
<dbReference type="OrthoDB" id="56938at2157"/>
<dbReference type="EMBL" id="CP002779">
    <property type="protein sequence ID" value="AEH23987.1"/>
    <property type="molecule type" value="Genomic_DNA"/>
</dbReference>
<dbReference type="CDD" id="cd22231">
    <property type="entry name" value="RHH_NikR_HicB-like"/>
    <property type="match status" value="1"/>
</dbReference>
<dbReference type="AlphaFoldDB" id="F8AGL6"/>
<dbReference type="Proteomes" id="UP000008386">
    <property type="component" value="Chromosome"/>
</dbReference>
<dbReference type="PANTHER" id="PTHR36215">
    <property type="entry name" value="BLL4998 PROTEIN"/>
    <property type="match status" value="1"/>
</dbReference>
<dbReference type="InterPro" id="IPR013321">
    <property type="entry name" value="Arc_rbn_hlx_hlx"/>
</dbReference>
<dbReference type="InterPro" id="IPR010985">
    <property type="entry name" value="Ribbon_hlx_hlx"/>
</dbReference>
<dbReference type="KEGG" id="pya:PYCH_02900"/>
<proteinExistence type="predicted"/>
<evidence type="ECO:0000313" key="2">
    <source>
        <dbReference type="EMBL" id="AEH23987.1"/>
    </source>
</evidence>
<accession>F8AGL6</accession>
<reference evidence="2 3" key="1">
    <citation type="journal article" date="2011" name="J. Bacteriol.">
        <title>Complete genome sequence of the obligate piezophilic hyperthermophilic archaeon Pyrococcus yayanosii CH1.</title>
        <authorList>
            <person name="Jun X."/>
            <person name="Lupeng L."/>
            <person name="Minjuan X."/>
            <person name="Oger P."/>
            <person name="Fengping W."/>
            <person name="Jebbar M."/>
            <person name="Xiang X."/>
        </authorList>
    </citation>
    <scope>NUCLEOTIDE SEQUENCE [LARGE SCALE GENOMIC DNA]</scope>
    <source>
        <strain evidence="3">CH1 / JCM 16557</strain>
    </source>
</reference>
<organism evidence="2 3">
    <name type="scientific">Pyrococcus yayanosii (strain CH1 / JCM 16557)</name>
    <dbReference type="NCBI Taxonomy" id="529709"/>
    <lineage>
        <taxon>Archaea</taxon>
        <taxon>Methanobacteriati</taxon>
        <taxon>Methanobacteriota</taxon>
        <taxon>Thermococci</taxon>
        <taxon>Thermococcales</taxon>
        <taxon>Thermococcaceae</taxon>
        <taxon>Pyrococcus</taxon>
    </lineage>
</organism>
<dbReference type="Gene3D" id="1.10.1220.10">
    <property type="entry name" value="Met repressor-like"/>
    <property type="match status" value="1"/>
</dbReference>
<dbReference type="InterPro" id="IPR002145">
    <property type="entry name" value="CopG"/>
</dbReference>
<gene>
    <name evidence="2" type="ordered locus">PYCH_02900</name>
</gene>
<dbReference type="SUPFAM" id="SSF47598">
    <property type="entry name" value="Ribbon-helix-helix"/>
    <property type="match status" value="1"/>
</dbReference>
<feature type="domain" description="Ribbon-helix-helix protein CopG" evidence="1">
    <location>
        <begin position="5"/>
        <end position="46"/>
    </location>
</feature>
<protein>
    <recommendedName>
        <fullName evidence="1">Ribbon-helix-helix protein CopG domain-containing protein</fullName>
    </recommendedName>
</protein>
<evidence type="ECO:0000313" key="3">
    <source>
        <dbReference type="Proteomes" id="UP000008386"/>
    </source>
</evidence>
<dbReference type="GO" id="GO:0006355">
    <property type="term" value="P:regulation of DNA-templated transcription"/>
    <property type="evidence" value="ECO:0007669"/>
    <property type="project" value="InterPro"/>
</dbReference>
<dbReference type="eggNOG" id="arCOG01009">
    <property type="taxonomic scope" value="Archaea"/>
</dbReference>